<feature type="transmembrane region" description="Helical" evidence="9">
    <location>
        <begin position="318"/>
        <end position="338"/>
    </location>
</feature>
<keyword evidence="7 9" id="KW-1133">Transmembrane helix</keyword>
<name>A0A3M8DBI5_9BACL</name>
<accession>A0A3M8DBI5</accession>
<keyword evidence="8 9" id="KW-0472">Membrane</keyword>
<feature type="transmembrane region" description="Helical" evidence="9">
    <location>
        <begin position="254"/>
        <end position="280"/>
    </location>
</feature>
<dbReference type="InterPro" id="IPR013014">
    <property type="entry name" value="PTS_EIIC_2"/>
</dbReference>
<evidence type="ECO:0000256" key="6">
    <source>
        <dbReference type="ARBA" id="ARBA00022692"/>
    </source>
</evidence>
<feature type="transmembrane region" description="Helical" evidence="9">
    <location>
        <begin position="179"/>
        <end position="200"/>
    </location>
</feature>
<evidence type="ECO:0000313" key="11">
    <source>
        <dbReference type="EMBL" id="RNB85490.1"/>
    </source>
</evidence>
<evidence type="ECO:0000256" key="5">
    <source>
        <dbReference type="ARBA" id="ARBA00022683"/>
    </source>
</evidence>
<evidence type="ECO:0000259" key="10">
    <source>
        <dbReference type="PROSITE" id="PS51104"/>
    </source>
</evidence>
<evidence type="ECO:0000256" key="9">
    <source>
        <dbReference type="SAM" id="Phobius"/>
    </source>
</evidence>
<dbReference type="PANTHER" id="PTHR37324:SF2">
    <property type="entry name" value="PTS SYSTEM GALACTITOL-SPECIFIC EIIC COMPONENT"/>
    <property type="match status" value="1"/>
</dbReference>
<dbReference type="PIRSF" id="PIRSF006304">
    <property type="entry name" value="GatC"/>
    <property type="match status" value="1"/>
</dbReference>
<evidence type="ECO:0000313" key="12">
    <source>
        <dbReference type="Proteomes" id="UP000281915"/>
    </source>
</evidence>
<protein>
    <submittedName>
        <fullName evidence="11">PTS galactitol transporter subunit IIC</fullName>
    </submittedName>
</protein>
<dbReference type="InterPro" id="IPR013853">
    <property type="entry name" value="EIIC-GAT"/>
</dbReference>
<evidence type="ECO:0000256" key="3">
    <source>
        <dbReference type="ARBA" id="ARBA00022475"/>
    </source>
</evidence>
<dbReference type="PROSITE" id="PS51104">
    <property type="entry name" value="PTS_EIIC_TYPE_2"/>
    <property type="match status" value="1"/>
</dbReference>
<keyword evidence="6 9" id="KW-0812">Transmembrane</keyword>
<dbReference type="GO" id="GO:0005886">
    <property type="term" value="C:plasma membrane"/>
    <property type="evidence" value="ECO:0007669"/>
    <property type="project" value="UniProtKB-SubCell"/>
</dbReference>
<feature type="transmembrane region" description="Helical" evidence="9">
    <location>
        <begin position="432"/>
        <end position="449"/>
    </location>
</feature>
<dbReference type="EMBL" id="RHHT01000003">
    <property type="protein sequence ID" value="RNB85490.1"/>
    <property type="molecule type" value="Genomic_DNA"/>
</dbReference>
<sequence length="487" mass="53151">MFLQTLKEIFDTFGAPIFVPVVIFIISLALKVEIKKALYSALYAGIGLFGFNLLINAFIPIIMPVVENMVKSTGVSLPVFDIGWQATAIVAYSTKVGMIFLGLALVLQIFLFFVKWTNIFQPGDLWNNYSYMVWGSMVYLITDSMFLSISCMIVLNLYSLLFSELFAKRWSTYFQYPRVTIVQLHHVGSVPFALAGNWVLNKLVGNKINLSPEALQKRLGIFGEPISLGLILGLLLGLLGNLNNLGTMAAWGQIATVGIATSAVMVIFPKVSGIFAQAFLPLTETAKKSLKKSNSASTDKSREWYLGVNDAMGYGETATLTTGILLIPIMVVLALILPGNEALPLVDLIALPFMIQATVAITNGNIFKSVIIGAVWFSIGLYVITFTAPLFTEVAKGVGVTIPAETLLITSFGILTSPVSALIFLAFLSQSWLWIGLVLVIYFAAYILFKKNKGAITDYIERSALLDGDRTKKDENPEKGTVSAIGQ</sequence>
<proteinExistence type="predicted"/>
<dbReference type="RefSeq" id="WP_122912003.1">
    <property type="nucleotide sequence ID" value="NZ_RHHT01000003.1"/>
</dbReference>
<feature type="transmembrane region" description="Helical" evidence="9">
    <location>
        <begin position="345"/>
        <end position="364"/>
    </location>
</feature>
<evidence type="ECO:0000256" key="4">
    <source>
        <dbReference type="ARBA" id="ARBA00022597"/>
    </source>
</evidence>
<dbReference type="Pfam" id="PF03611">
    <property type="entry name" value="EIIC-GAT"/>
    <property type="match status" value="1"/>
</dbReference>
<keyword evidence="2" id="KW-0813">Transport</keyword>
<dbReference type="GO" id="GO:0015577">
    <property type="term" value="F:galactitol transmembrane transporter activity"/>
    <property type="evidence" value="ECO:0007669"/>
    <property type="project" value="InterPro"/>
</dbReference>
<dbReference type="PANTHER" id="PTHR37324">
    <property type="entry name" value="PTS SYSTEM GALACTITOL-SPECIFIC EIIC COMPONENT"/>
    <property type="match status" value="1"/>
</dbReference>
<gene>
    <name evidence="11" type="ORF">EDM58_02880</name>
</gene>
<keyword evidence="4" id="KW-0762">Sugar transport</keyword>
<dbReference type="AlphaFoldDB" id="A0A3M8DBI5"/>
<evidence type="ECO:0000256" key="1">
    <source>
        <dbReference type="ARBA" id="ARBA00004651"/>
    </source>
</evidence>
<feature type="transmembrane region" description="Helical" evidence="9">
    <location>
        <begin position="99"/>
        <end position="117"/>
    </location>
</feature>
<evidence type="ECO:0000256" key="2">
    <source>
        <dbReference type="ARBA" id="ARBA00022448"/>
    </source>
</evidence>
<comment type="subcellular location">
    <subcellularLocation>
        <location evidence="1">Cell membrane</location>
        <topology evidence="1">Multi-pass membrane protein</topology>
    </subcellularLocation>
</comment>
<evidence type="ECO:0000256" key="7">
    <source>
        <dbReference type="ARBA" id="ARBA00022989"/>
    </source>
</evidence>
<comment type="caution">
    <text evidence="11">The sequence shown here is derived from an EMBL/GenBank/DDBJ whole genome shotgun (WGS) entry which is preliminary data.</text>
</comment>
<reference evidence="11 12" key="1">
    <citation type="submission" date="2018-10" db="EMBL/GenBank/DDBJ databases">
        <title>Phylogenomics of Brevibacillus.</title>
        <authorList>
            <person name="Dunlap C."/>
        </authorList>
    </citation>
    <scope>NUCLEOTIDE SEQUENCE [LARGE SCALE GENOMIC DNA]</scope>
    <source>
        <strain evidence="11 12">JCM 15085</strain>
    </source>
</reference>
<feature type="transmembrane region" description="Helical" evidence="9">
    <location>
        <begin position="12"/>
        <end position="30"/>
    </location>
</feature>
<keyword evidence="5" id="KW-0598">Phosphotransferase system</keyword>
<feature type="transmembrane region" description="Helical" evidence="9">
    <location>
        <begin position="404"/>
        <end position="426"/>
    </location>
</feature>
<keyword evidence="3" id="KW-1003">Cell membrane</keyword>
<feature type="domain" description="PTS EIIC type-2" evidence="10">
    <location>
        <begin position="7"/>
        <end position="450"/>
    </location>
</feature>
<feature type="transmembrane region" description="Helical" evidence="9">
    <location>
        <begin position="220"/>
        <end position="242"/>
    </location>
</feature>
<evidence type="ECO:0000256" key="8">
    <source>
        <dbReference type="ARBA" id="ARBA00023136"/>
    </source>
</evidence>
<feature type="transmembrane region" description="Helical" evidence="9">
    <location>
        <begin position="370"/>
        <end position="392"/>
    </location>
</feature>
<dbReference type="InterPro" id="IPR004703">
    <property type="entry name" value="PTS_sugar-sp_permease"/>
</dbReference>
<organism evidence="11 12">
    <name type="scientific">Brevibacillus panacihumi</name>
    <dbReference type="NCBI Taxonomy" id="497735"/>
    <lineage>
        <taxon>Bacteria</taxon>
        <taxon>Bacillati</taxon>
        <taxon>Bacillota</taxon>
        <taxon>Bacilli</taxon>
        <taxon>Bacillales</taxon>
        <taxon>Paenibacillaceae</taxon>
        <taxon>Brevibacillus</taxon>
    </lineage>
</organism>
<feature type="transmembrane region" description="Helical" evidence="9">
    <location>
        <begin position="137"/>
        <end position="158"/>
    </location>
</feature>
<feature type="transmembrane region" description="Helical" evidence="9">
    <location>
        <begin position="42"/>
        <end position="63"/>
    </location>
</feature>
<dbReference type="Proteomes" id="UP000281915">
    <property type="component" value="Unassembled WGS sequence"/>
</dbReference>
<dbReference type="GO" id="GO:0009401">
    <property type="term" value="P:phosphoenolpyruvate-dependent sugar phosphotransferase system"/>
    <property type="evidence" value="ECO:0007669"/>
    <property type="project" value="UniProtKB-KW"/>
</dbReference>